<feature type="transmembrane region" description="Helical" evidence="7">
    <location>
        <begin position="298"/>
        <end position="316"/>
    </location>
</feature>
<keyword evidence="2" id="KW-1003">Cell membrane</keyword>
<feature type="transmembrane region" description="Helical" evidence="7">
    <location>
        <begin position="164"/>
        <end position="183"/>
    </location>
</feature>
<evidence type="ECO:0000313" key="8">
    <source>
        <dbReference type="EMBL" id="QCI69228.1"/>
    </source>
</evidence>
<feature type="transmembrane region" description="Helical" evidence="7">
    <location>
        <begin position="55"/>
        <end position="75"/>
    </location>
</feature>
<feature type="transmembrane region" description="Helical" evidence="7">
    <location>
        <begin position="30"/>
        <end position="49"/>
    </location>
</feature>
<dbReference type="GO" id="GO:0015658">
    <property type="term" value="F:branched-chain amino acid transmembrane transporter activity"/>
    <property type="evidence" value="ECO:0007669"/>
    <property type="project" value="InterPro"/>
</dbReference>
<feature type="transmembrane region" description="Helical" evidence="7">
    <location>
        <begin position="87"/>
        <end position="104"/>
    </location>
</feature>
<dbReference type="GO" id="GO:0005886">
    <property type="term" value="C:plasma membrane"/>
    <property type="evidence" value="ECO:0007669"/>
    <property type="project" value="UniProtKB-SubCell"/>
</dbReference>
<keyword evidence="9" id="KW-1185">Reference proteome</keyword>
<keyword evidence="3 7" id="KW-0812">Transmembrane</keyword>
<evidence type="ECO:0000256" key="2">
    <source>
        <dbReference type="ARBA" id="ARBA00022475"/>
    </source>
</evidence>
<dbReference type="Pfam" id="PF02653">
    <property type="entry name" value="BPD_transp_2"/>
    <property type="match status" value="1"/>
</dbReference>
<feature type="transmembrane region" description="Helical" evidence="7">
    <location>
        <begin position="246"/>
        <end position="267"/>
    </location>
</feature>
<sequence>MSRVGQLAGDSPVRTGAGTLPRSGQRAHRWPLVAAVAFAATALTVLVLIENQKLLGLALAAIAAICLGAARFGGVAATEAAAADHPWLLRGLITAATLAVLFVLRDDNFGLLMLSTVLIYATVCVGLTIQMGYAGLTNFAAAAFVGTGGYTAAMLGQAGGLPDPVVLVTGGLVAVAIGSLLILPVLRTRGHYAALTTLAFGVMFNVFLDANELLGGPQGLKIPGINLFGWDFSEDLHIAGFTISFYANYVLLTGALAALAMMLAGLIDRSWIGIWFDAVRLDETAASVFGLKIGRWKILAFTLGNFLAGVMGAVYAKMTGFIAPSNFTFGDSLVMVSIVILGGIGNRWGVLPAALIVVLLPEKLQFIQEYRLLLYALLVIVILIVRPDGLVARRVRKLNLEARS</sequence>
<protein>
    <submittedName>
        <fullName evidence="8">Branched-chain amino acid ABC transporter permease</fullName>
    </submittedName>
</protein>
<feature type="transmembrane region" description="Helical" evidence="7">
    <location>
        <begin position="336"/>
        <end position="360"/>
    </location>
</feature>
<dbReference type="KEGG" id="pstg:E8M01_14215"/>
<dbReference type="InterPro" id="IPR001851">
    <property type="entry name" value="ABC_transp_permease"/>
</dbReference>
<organism evidence="8 9">
    <name type="scientific">Phreatobacter stygius</name>
    <dbReference type="NCBI Taxonomy" id="1940610"/>
    <lineage>
        <taxon>Bacteria</taxon>
        <taxon>Pseudomonadati</taxon>
        <taxon>Pseudomonadota</taxon>
        <taxon>Alphaproteobacteria</taxon>
        <taxon>Hyphomicrobiales</taxon>
        <taxon>Phreatobacteraceae</taxon>
        <taxon>Phreatobacter</taxon>
    </lineage>
</organism>
<accession>A0A4D7BHP8</accession>
<evidence type="ECO:0000256" key="1">
    <source>
        <dbReference type="ARBA" id="ARBA00004651"/>
    </source>
</evidence>
<dbReference type="EMBL" id="CP039690">
    <property type="protein sequence ID" value="QCI69228.1"/>
    <property type="molecule type" value="Genomic_DNA"/>
</dbReference>
<dbReference type="CDD" id="cd06581">
    <property type="entry name" value="TM_PBP1_LivM_like"/>
    <property type="match status" value="1"/>
</dbReference>
<dbReference type="Proteomes" id="UP000298781">
    <property type="component" value="Chromosome"/>
</dbReference>
<keyword evidence="4 7" id="KW-1133">Transmembrane helix</keyword>
<dbReference type="PANTHER" id="PTHR30482">
    <property type="entry name" value="HIGH-AFFINITY BRANCHED-CHAIN AMINO ACID TRANSPORT SYSTEM PERMEASE"/>
    <property type="match status" value="1"/>
</dbReference>
<feature type="transmembrane region" description="Helical" evidence="7">
    <location>
        <begin position="190"/>
        <end position="208"/>
    </location>
</feature>
<evidence type="ECO:0000256" key="7">
    <source>
        <dbReference type="SAM" id="Phobius"/>
    </source>
</evidence>
<gene>
    <name evidence="8" type="ORF">E8M01_14215</name>
</gene>
<reference evidence="8 9" key="1">
    <citation type="submission" date="2019-04" db="EMBL/GenBank/DDBJ databases">
        <title>Phreatobacter aquaticus sp. nov.</title>
        <authorList>
            <person name="Choi A."/>
        </authorList>
    </citation>
    <scope>NUCLEOTIDE SEQUENCE [LARGE SCALE GENOMIC DNA]</scope>
    <source>
        <strain evidence="8 9">KCTC 52518</strain>
    </source>
</reference>
<keyword evidence="5 7" id="KW-0472">Membrane</keyword>
<evidence type="ECO:0000313" key="9">
    <source>
        <dbReference type="Proteomes" id="UP000298781"/>
    </source>
</evidence>
<evidence type="ECO:0000256" key="5">
    <source>
        <dbReference type="ARBA" id="ARBA00023136"/>
    </source>
</evidence>
<feature type="transmembrane region" description="Helical" evidence="7">
    <location>
        <begin position="372"/>
        <end position="392"/>
    </location>
</feature>
<proteinExistence type="predicted"/>
<dbReference type="InterPro" id="IPR043428">
    <property type="entry name" value="LivM-like"/>
</dbReference>
<dbReference type="PANTHER" id="PTHR30482:SF10">
    <property type="entry name" value="HIGH-AFFINITY BRANCHED-CHAIN AMINO ACID TRANSPORT PROTEIN BRAE"/>
    <property type="match status" value="1"/>
</dbReference>
<dbReference type="OrthoDB" id="9814461at2"/>
<feature type="region of interest" description="Disordered" evidence="6">
    <location>
        <begin position="1"/>
        <end position="23"/>
    </location>
</feature>
<evidence type="ECO:0000256" key="3">
    <source>
        <dbReference type="ARBA" id="ARBA00022692"/>
    </source>
</evidence>
<evidence type="ECO:0000256" key="4">
    <source>
        <dbReference type="ARBA" id="ARBA00022989"/>
    </source>
</evidence>
<evidence type="ECO:0000256" key="6">
    <source>
        <dbReference type="SAM" id="MobiDB-lite"/>
    </source>
</evidence>
<dbReference type="AlphaFoldDB" id="A0A4D7BHP8"/>
<feature type="transmembrane region" description="Helical" evidence="7">
    <location>
        <begin position="110"/>
        <end position="129"/>
    </location>
</feature>
<comment type="subcellular location">
    <subcellularLocation>
        <location evidence="1">Cell membrane</location>
        <topology evidence="1">Multi-pass membrane protein</topology>
    </subcellularLocation>
</comment>
<name>A0A4D7BHP8_9HYPH</name>